<keyword evidence="8 9" id="KW-0413">Isomerase</keyword>
<comment type="catalytic activity">
    <reaction evidence="1">
        <text>ATP-dependent breakage, passage and rejoining of double-stranded DNA.</text>
        <dbReference type="EC" id="5.6.2.2"/>
    </reaction>
</comment>
<evidence type="ECO:0000313" key="9">
    <source>
        <dbReference type="EMBL" id="GET03682.1"/>
    </source>
</evidence>
<dbReference type="Gene3D" id="3.30.1490.30">
    <property type="match status" value="1"/>
</dbReference>
<dbReference type="GO" id="GO:0006265">
    <property type="term" value="P:DNA topological change"/>
    <property type="evidence" value="ECO:0007669"/>
    <property type="project" value="InterPro"/>
</dbReference>
<keyword evidence="6" id="KW-0799">Topoisomerase</keyword>
<evidence type="ECO:0000256" key="8">
    <source>
        <dbReference type="ARBA" id="ARBA00023235"/>
    </source>
</evidence>
<dbReference type="InterPro" id="IPR050634">
    <property type="entry name" value="DNA_Topoisomerase_II"/>
</dbReference>
<dbReference type="PANTHER" id="PTHR10169">
    <property type="entry name" value="DNA TOPOISOMERASE/GYRASE"/>
    <property type="match status" value="1"/>
</dbReference>
<keyword evidence="4" id="KW-0547">Nucleotide-binding</keyword>
<dbReference type="PANTHER" id="PTHR10169:SF38">
    <property type="entry name" value="DNA TOPOISOMERASE 2"/>
    <property type="match status" value="1"/>
</dbReference>
<comment type="cofactor">
    <cofactor evidence="2">
        <name>Mg(2+)</name>
        <dbReference type="ChEBI" id="CHEBI:18420"/>
    </cofactor>
</comment>
<gene>
    <name evidence="9" type="ORF">RCL2_003001000</name>
</gene>
<sequence>MDTIKVDIDAKSGKIPIYNNGNGITVEIHKEEIAYVPELIFGHLLTSYDYYDNERKLLEVETVTVLNRRISLLMYLGETDDFVDLHFSKLVSSIALVESLNQKSSKCNPSESTIQFTQSNVIESILNGSSAKALAVDGFSDYGLRGKLLIVREGVQDQINISRLNKGNIHFNKKITFWPFYETNQDHDGGHTKGLIINFLNSSFRHCLKFQVEFITHIVQEITLRSRFYMREPTSWFEDNDEAGKLGITKVLVQVLLKN</sequence>
<keyword evidence="7" id="KW-0238">DNA-binding</keyword>
<dbReference type="GO" id="GO:0000819">
    <property type="term" value="P:sister chromatid segregation"/>
    <property type="evidence" value="ECO:0007669"/>
    <property type="project" value="TreeGrafter"/>
</dbReference>
<dbReference type="SUPFAM" id="SSF55874">
    <property type="entry name" value="ATPase domain of HSP90 chaperone/DNA topoisomerase II/histidine kinase"/>
    <property type="match status" value="1"/>
</dbReference>
<keyword evidence="5" id="KW-0067">ATP-binding</keyword>
<dbReference type="EMBL" id="BLAL01000324">
    <property type="protein sequence ID" value="GET03682.1"/>
    <property type="molecule type" value="Genomic_DNA"/>
</dbReference>
<evidence type="ECO:0000256" key="2">
    <source>
        <dbReference type="ARBA" id="ARBA00001946"/>
    </source>
</evidence>
<dbReference type="GO" id="GO:0005634">
    <property type="term" value="C:nucleus"/>
    <property type="evidence" value="ECO:0007669"/>
    <property type="project" value="TreeGrafter"/>
</dbReference>
<dbReference type="OrthoDB" id="276498at2759"/>
<dbReference type="SUPFAM" id="SSF56719">
    <property type="entry name" value="Type II DNA topoisomerase"/>
    <property type="match status" value="1"/>
</dbReference>
<dbReference type="GO" id="GO:0005524">
    <property type="term" value="F:ATP binding"/>
    <property type="evidence" value="ECO:0007669"/>
    <property type="project" value="UniProtKB-KW"/>
</dbReference>
<proteinExistence type="predicted"/>
<accession>A0A8H3MGW7</accession>
<evidence type="ECO:0000256" key="7">
    <source>
        <dbReference type="ARBA" id="ARBA00023125"/>
    </source>
</evidence>
<evidence type="ECO:0000256" key="5">
    <source>
        <dbReference type="ARBA" id="ARBA00022840"/>
    </source>
</evidence>
<dbReference type="GO" id="GO:0003918">
    <property type="term" value="F:DNA topoisomerase type II (double strand cut, ATP-hydrolyzing) activity"/>
    <property type="evidence" value="ECO:0007669"/>
    <property type="project" value="UniProtKB-EC"/>
</dbReference>
<evidence type="ECO:0000256" key="1">
    <source>
        <dbReference type="ARBA" id="ARBA00000185"/>
    </source>
</evidence>
<comment type="caution">
    <text evidence="9">The sequence shown here is derived from an EMBL/GenBank/DDBJ whole genome shotgun (WGS) entry which is preliminary data.</text>
</comment>
<dbReference type="EC" id="5.6.2.2" evidence="3"/>
<name>A0A8H3MGW7_9GLOM</name>
<evidence type="ECO:0000256" key="4">
    <source>
        <dbReference type="ARBA" id="ARBA00022741"/>
    </source>
</evidence>
<evidence type="ECO:0000313" key="10">
    <source>
        <dbReference type="Proteomes" id="UP000615446"/>
    </source>
</evidence>
<dbReference type="GO" id="GO:0003677">
    <property type="term" value="F:DNA binding"/>
    <property type="evidence" value="ECO:0007669"/>
    <property type="project" value="UniProtKB-KW"/>
</dbReference>
<dbReference type="AlphaFoldDB" id="A0A8H3MGW7"/>
<evidence type="ECO:0000256" key="3">
    <source>
        <dbReference type="ARBA" id="ARBA00012895"/>
    </source>
</evidence>
<dbReference type="GO" id="GO:0000712">
    <property type="term" value="P:resolution of meiotic recombination intermediates"/>
    <property type="evidence" value="ECO:0007669"/>
    <property type="project" value="TreeGrafter"/>
</dbReference>
<dbReference type="Gene3D" id="3.30.565.10">
    <property type="entry name" value="Histidine kinase-like ATPase, C-terminal domain"/>
    <property type="match status" value="1"/>
</dbReference>
<dbReference type="Proteomes" id="UP000615446">
    <property type="component" value="Unassembled WGS sequence"/>
</dbReference>
<dbReference type="Gene3D" id="3.40.50.670">
    <property type="match status" value="1"/>
</dbReference>
<reference evidence="9" key="1">
    <citation type="submission" date="2019-10" db="EMBL/GenBank/DDBJ databases">
        <title>Conservation and host-specific expression of non-tandemly repeated heterogenous ribosome RNA gene in arbuscular mycorrhizal fungi.</title>
        <authorList>
            <person name="Maeda T."/>
            <person name="Kobayashi Y."/>
            <person name="Nakagawa T."/>
            <person name="Ezawa T."/>
            <person name="Yamaguchi K."/>
            <person name="Bino T."/>
            <person name="Nishimoto Y."/>
            <person name="Shigenobu S."/>
            <person name="Kawaguchi M."/>
        </authorList>
    </citation>
    <scope>NUCLEOTIDE SEQUENCE</scope>
    <source>
        <strain evidence="9">HR1</strain>
    </source>
</reference>
<protein>
    <recommendedName>
        <fullName evidence="3">DNA topoisomerase (ATP-hydrolyzing)</fullName>
        <ecNumber evidence="3">5.6.2.2</ecNumber>
    </recommendedName>
</protein>
<dbReference type="InterPro" id="IPR036890">
    <property type="entry name" value="HATPase_C_sf"/>
</dbReference>
<organism evidence="9 10">
    <name type="scientific">Rhizophagus clarus</name>
    <dbReference type="NCBI Taxonomy" id="94130"/>
    <lineage>
        <taxon>Eukaryota</taxon>
        <taxon>Fungi</taxon>
        <taxon>Fungi incertae sedis</taxon>
        <taxon>Mucoromycota</taxon>
        <taxon>Glomeromycotina</taxon>
        <taxon>Glomeromycetes</taxon>
        <taxon>Glomerales</taxon>
        <taxon>Glomeraceae</taxon>
        <taxon>Rhizophagus</taxon>
    </lineage>
</organism>
<dbReference type="InterPro" id="IPR013759">
    <property type="entry name" value="Topo_IIA_B_C"/>
</dbReference>
<dbReference type="InterPro" id="IPR013760">
    <property type="entry name" value="Topo_IIA-like_dom_sf"/>
</dbReference>
<evidence type="ECO:0000256" key="6">
    <source>
        <dbReference type="ARBA" id="ARBA00023029"/>
    </source>
</evidence>